<sequence length="1590" mass="177893">MSLSKDKVTKVSLWVKIHKVPVLAYSEDGLSIIATQIGKPIMLDAFTTTMCAEPWGRLGFARALIEVTTEKELKSQVTMAVPMVNGEGHSMAKMDVVYEWKPSMCDECLVFGHANEQCPRRVIDTPKENVVVQNDGFTTVVNRKNKGKVNASQKKPTGGFKVSNTKLVYQPVKPKENASKPSTSDSKRKEQELEENGENNNGIKLRNLLDKLNDISYQVNPNSDIGDVGITSDTTKPDEDSDSEVEEVFRNWDWISNASLCDKGCRIILGWKKDLVDVLLLTQTSQAVHTKVLHKVNNKVLYCSFIYAGNKTIERRTLWADLDLHKYVVQDFPWVLICDFNVALNIEDSCLGSTKMNSAMCNFKDCVKKIEVIDINSFGLHYTWNQKPKGSNGVLKKLDHSMGNIGFVDNFPGAYAIFQPYRISDHSPAVLKLPSLSVEGHAMFQVTQKMKNLKKPLRKLFHDQGNLHERVNRLRVELDVVQKALDSDLSNSLLRDEEAVYIQAFNDAKIDEERFLRQKAKIDWLDVGDSNSAYFYKSMKSKSQRNRIEVITNSANVVVTGNEVPKVFVAHYESFLGTNMDCTDLDTTGLFVKHVSEFSIANMVRQVSNDEIKKVMFDIRDGKSPGPDGYTLAFFKKGRDVVGSDVCRAVRDFFDNGKLLKEVNHTFLALIPKVTTPKCVNDFRPISCCNVLFKCISKILTNHIIEGIKDVVSENQSIFVLGDLDSAKVIMGSFDEFKLVSGLVPSIPKSTVFLLFLIDFLIGIAKSLLKRLVTELEIERTSLFLLQLIRGFLWCNEDYKRGKAKVAWDDICLPIRKGGLGLRCLEVGNGLNTSLWFDRWCIQGPLIRFLSPRDIAREGYTLKTCVADLIVNGAWNWPISWLAKAPTISSIDVPLLRDHVDKVCWRSSNGSMSIFSVKLAWEALRPRGAEVGWCLVVWFSHFVPRHTFNLWLIMRRYLKTQDNLRPWDVGENVIISSLRCSLCNLVMDSHERLFFKCVYSSKVWRFICTLAGMESVSPRLEDIVDWLHPMAAKRTFKSIVGKLILAATAYFIWSERNNRLFKNVRRSPEELNDLIMVVVHLKLTTFWLFSSFITTAKGGTSLIFTLFSLQAGAKLNFEAEELLLSLARAENAGRILPVPRFGKIKPSASDNQGLSTPVSFSSASAMSTLTLTISLSSDDTSSLSHSLASAIRPLFFTLKALEAEAFKLRSARLALTLLYLALKSLPLDNKPPNPILEEFSTLSGMSIEGLSHKLFVPSGVKVASRSRGRPKGLKNCSTNVKIKVQSSSNCLPAADDGHGKRPNTCSIPVDEVIDKVSCCKGETDNYCSVKGGLFGVADPCLVSNDTSKSNMADDGNVGVEVLGKLTRMGWIGWKEPDIWLENVEPSSIPIWVRVWYSMELCSGNRIGKIFSGIVEVFAIDDLHCPLEIEYPQIGDKPARIGPEDKIVAMKVRGAEKSKVDSTVIGNPGVSKDDEFVTVGKRNRPLGPNYQSKGGGQKFVAVGIKNKVVNNSIGVRKGKIGDSLIRKQCFDNKTSFTKVVQIMVWSPMWMMMMMMSLRMRVVDVMKPENLGEYCPDVANDETSSKSINDES</sequence>
<proteinExistence type="predicted"/>
<evidence type="ECO:0000256" key="1">
    <source>
        <dbReference type="SAM" id="MobiDB-lite"/>
    </source>
</evidence>
<evidence type="ECO:0000259" key="2">
    <source>
        <dbReference type="Pfam" id="PF13966"/>
    </source>
</evidence>
<dbReference type="PANTHER" id="PTHR33116">
    <property type="entry name" value="REVERSE TRANSCRIPTASE ZINC-BINDING DOMAIN-CONTAINING PROTEIN-RELATED-RELATED"/>
    <property type="match status" value="1"/>
</dbReference>
<dbReference type="Pfam" id="PF13966">
    <property type="entry name" value="zf-RVT"/>
    <property type="match status" value="1"/>
</dbReference>
<protein>
    <recommendedName>
        <fullName evidence="2">Reverse transcriptase zinc-binding domain-containing protein</fullName>
    </recommendedName>
</protein>
<feature type="domain" description="Reverse transcriptase zinc-binding" evidence="2">
    <location>
        <begin position="915"/>
        <end position="1004"/>
    </location>
</feature>
<name>A0A6L2NY10_TANCI</name>
<accession>A0A6L2NY10</accession>
<feature type="region of interest" description="Disordered" evidence="1">
    <location>
        <begin position="224"/>
        <end position="243"/>
    </location>
</feature>
<organism evidence="3">
    <name type="scientific">Tanacetum cinerariifolium</name>
    <name type="common">Dalmatian daisy</name>
    <name type="synonym">Chrysanthemum cinerariifolium</name>
    <dbReference type="NCBI Taxonomy" id="118510"/>
    <lineage>
        <taxon>Eukaryota</taxon>
        <taxon>Viridiplantae</taxon>
        <taxon>Streptophyta</taxon>
        <taxon>Embryophyta</taxon>
        <taxon>Tracheophyta</taxon>
        <taxon>Spermatophyta</taxon>
        <taxon>Magnoliopsida</taxon>
        <taxon>eudicotyledons</taxon>
        <taxon>Gunneridae</taxon>
        <taxon>Pentapetalae</taxon>
        <taxon>asterids</taxon>
        <taxon>campanulids</taxon>
        <taxon>Asterales</taxon>
        <taxon>Asteraceae</taxon>
        <taxon>Asteroideae</taxon>
        <taxon>Anthemideae</taxon>
        <taxon>Anthemidinae</taxon>
        <taxon>Tanacetum</taxon>
    </lineage>
</organism>
<dbReference type="Gene3D" id="3.60.10.10">
    <property type="entry name" value="Endonuclease/exonuclease/phosphatase"/>
    <property type="match status" value="1"/>
</dbReference>
<comment type="caution">
    <text evidence="3">The sequence shown here is derived from an EMBL/GenBank/DDBJ whole genome shotgun (WGS) entry which is preliminary data.</text>
</comment>
<dbReference type="SUPFAM" id="SSF56219">
    <property type="entry name" value="DNase I-like"/>
    <property type="match status" value="1"/>
</dbReference>
<dbReference type="InterPro" id="IPR026960">
    <property type="entry name" value="RVT-Znf"/>
</dbReference>
<dbReference type="EMBL" id="BKCJ010010140">
    <property type="protein sequence ID" value="GEU90229.1"/>
    <property type="molecule type" value="Genomic_DNA"/>
</dbReference>
<reference evidence="3" key="1">
    <citation type="journal article" date="2019" name="Sci. Rep.">
        <title>Draft genome of Tanacetum cinerariifolium, the natural source of mosquito coil.</title>
        <authorList>
            <person name="Yamashiro T."/>
            <person name="Shiraishi A."/>
            <person name="Satake H."/>
            <person name="Nakayama K."/>
        </authorList>
    </citation>
    <scope>NUCLEOTIDE SEQUENCE</scope>
</reference>
<dbReference type="InterPro" id="IPR036691">
    <property type="entry name" value="Endo/exonu/phosph_ase_sf"/>
</dbReference>
<gene>
    <name evidence="3" type="ORF">Tci_062207</name>
</gene>
<evidence type="ECO:0000313" key="3">
    <source>
        <dbReference type="EMBL" id="GEU90229.1"/>
    </source>
</evidence>
<dbReference type="PANTHER" id="PTHR33116:SF84">
    <property type="entry name" value="RNA-DIRECTED DNA POLYMERASE"/>
    <property type="match status" value="1"/>
</dbReference>
<feature type="region of interest" description="Disordered" evidence="1">
    <location>
        <begin position="143"/>
        <end position="199"/>
    </location>
</feature>